<dbReference type="Gene3D" id="3.20.20.80">
    <property type="entry name" value="Glycosidases"/>
    <property type="match status" value="1"/>
</dbReference>
<dbReference type="EMBL" id="JBHSAY010000028">
    <property type="protein sequence ID" value="MFC4135933.1"/>
    <property type="molecule type" value="Genomic_DNA"/>
</dbReference>
<protein>
    <recommendedName>
        <fullName evidence="3">Abortive infection protein</fullName>
    </recommendedName>
</protein>
<dbReference type="InterPro" id="IPR017853">
    <property type="entry name" value="GH"/>
</dbReference>
<evidence type="ECO:0008006" key="3">
    <source>
        <dbReference type="Google" id="ProtNLM"/>
    </source>
</evidence>
<comment type="caution">
    <text evidence="1">The sequence shown here is derived from an EMBL/GenBank/DDBJ whole genome shotgun (WGS) entry which is preliminary data.</text>
</comment>
<proteinExistence type="predicted"/>
<keyword evidence="2" id="KW-1185">Reference proteome</keyword>
<evidence type="ECO:0000313" key="2">
    <source>
        <dbReference type="Proteomes" id="UP001595816"/>
    </source>
</evidence>
<reference evidence="2" key="1">
    <citation type="journal article" date="2019" name="Int. J. Syst. Evol. Microbiol.">
        <title>The Global Catalogue of Microorganisms (GCM) 10K type strain sequencing project: providing services to taxonomists for standard genome sequencing and annotation.</title>
        <authorList>
            <consortium name="The Broad Institute Genomics Platform"/>
            <consortium name="The Broad Institute Genome Sequencing Center for Infectious Disease"/>
            <person name="Wu L."/>
            <person name="Ma J."/>
        </authorList>
    </citation>
    <scope>NUCLEOTIDE SEQUENCE [LARGE SCALE GENOMIC DNA]</scope>
    <source>
        <strain evidence="2">CGMCC 4.7289</strain>
    </source>
</reference>
<accession>A0ABV8M042</accession>
<name>A0ABV8M042_9ACTN</name>
<dbReference type="RefSeq" id="WP_253762517.1">
    <property type="nucleotide sequence ID" value="NZ_JAMZDZ010000001.1"/>
</dbReference>
<dbReference type="Proteomes" id="UP001595816">
    <property type="component" value="Unassembled WGS sequence"/>
</dbReference>
<dbReference type="SUPFAM" id="SSF51445">
    <property type="entry name" value="(Trans)glycosidases"/>
    <property type="match status" value="1"/>
</dbReference>
<sequence>MRIRGMNYDVGAEMIAGRLSRPTFDVATARAELTAIATDLRCDAVRISGEDPDRLAVAARIAHELGLAVYLSPVRGNLREAEALAYVGETAALAEQLRASGEVVFVAGLEATLFQHGFFPGETTLDRITLASRPVRLLLGMLRTGDPHKRLNAYLAKAVAVTRERFGGLVTYAAGSWERVDWTPFDIVGINLYRSAKNRTKYRQLLRDYARHGKPVVLTEFGCCTYRGAADRGGMGWAAIDRSATPARLAAGTVRDETEQATELAELLAIYRDEPIDGAFVFTWASYLYPWDDRPEHNLDTAGYGMVAVHPDGTWRPKEAYAVLASAPV</sequence>
<organism evidence="1 2">
    <name type="scientific">Hamadaea flava</name>
    <dbReference type="NCBI Taxonomy" id="1742688"/>
    <lineage>
        <taxon>Bacteria</taxon>
        <taxon>Bacillati</taxon>
        <taxon>Actinomycetota</taxon>
        <taxon>Actinomycetes</taxon>
        <taxon>Micromonosporales</taxon>
        <taxon>Micromonosporaceae</taxon>
        <taxon>Hamadaea</taxon>
    </lineage>
</organism>
<evidence type="ECO:0000313" key="1">
    <source>
        <dbReference type="EMBL" id="MFC4135933.1"/>
    </source>
</evidence>
<gene>
    <name evidence="1" type="ORF">ACFOZ4_35465</name>
</gene>